<accession>A0A6J4TQN7</accession>
<feature type="region of interest" description="Disordered" evidence="1">
    <location>
        <begin position="1"/>
        <end position="95"/>
    </location>
</feature>
<feature type="non-terminal residue" evidence="2">
    <location>
        <position position="95"/>
    </location>
</feature>
<reference evidence="2" key="1">
    <citation type="submission" date="2020-02" db="EMBL/GenBank/DDBJ databases">
        <authorList>
            <person name="Meier V. D."/>
        </authorList>
    </citation>
    <scope>NUCLEOTIDE SEQUENCE</scope>
    <source>
        <strain evidence="2">AVDCRST_MAG30</strain>
    </source>
</reference>
<gene>
    <name evidence="2" type="ORF">AVDCRST_MAG30-3667</name>
</gene>
<evidence type="ECO:0000256" key="1">
    <source>
        <dbReference type="SAM" id="MobiDB-lite"/>
    </source>
</evidence>
<feature type="compositionally biased region" description="Basic and acidic residues" evidence="1">
    <location>
        <begin position="72"/>
        <end position="85"/>
    </location>
</feature>
<protein>
    <submittedName>
        <fullName evidence="2">Uncharacterized protein</fullName>
    </submittedName>
</protein>
<feature type="compositionally biased region" description="Basic residues" evidence="1">
    <location>
        <begin position="30"/>
        <end position="42"/>
    </location>
</feature>
<evidence type="ECO:0000313" key="2">
    <source>
        <dbReference type="EMBL" id="CAA9529763.1"/>
    </source>
</evidence>
<sequence>DLPHALLPLRPGGRVRGQGEGLVVPPVVPRGRRPAHHRRRRGAALPGRPRRAAAPVPGLREGRQAPRRALHPLRDRARVPRDGHRPGVPGANGKL</sequence>
<dbReference type="EMBL" id="CADCVS010000484">
    <property type="protein sequence ID" value="CAA9529763.1"/>
    <property type="molecule type" value="Genomic_DNA"/>
</dbReference>
<feature type="non-terminal residue" evidence="2">
    <location>
        <position position="1"/>
    </location>
</feature>
<feature type="compositionally biased region" description="Low complexity" evidence="1">
    <location>
        <begin position="43"/>
        <end position="59"/>
    </location>
</feature>
<organism evidence="2">
    <name type="scientific">uncultured Solirubrobacteraceae bacterium</name>
    <dbReference type="NCBI Taxonomy" id="1162706"/>
    <lineage>
        <taxon>Bacteria</taxon>
        <taxon>Bacillati</taxon>
        <taxon>Actinomycetota</taxon>
        <taxon>Thermoleophilia</taxon>
        <taxon>Solirubrobacterales</taxon>
        <taxon>Solirubrobacteraceae</taxon>
        <taxon>environmental samples</taxon>
    </lineage>
</organism>
<proteinExistence type="predicted"/>
<dbReference type="AlphaFoldDB" id="A0A6J4TQN7"/>
<name>A0A6J4TQN7_9ACTN</name>